<name>A0A913X7P0_EXADI</name>
<evidence type="ECO:0008006" key="5">
    <source>
        <dbReference type="Google" id="ProtNLM"/>
    </source>
</evidence>
<evidence type="ECO:0000259" key="1">
    <source>
        <dbReference type="PROSITE" id="PS50097"/>
    </source>
</evidence>
<proteinExistence type="predicted"/>
<dbReference type="Pfam" id="PF07534">
    <property type="entry name" value="TLD"/>
    <property type="match status" value="1"/>
</dbReference>
<sequence length="322" mass="35879">MQRPSFTLLQPLADAANDRTVYSIFIDMMDEIVRLNVGGTVFQTSRNTLVFDANSRFYEMFSDDQTLENREEVFIDRDGTHFRYILNYLRTGLVTLPRDANALQELLIEAQYYDLKEIVDVLSKPCYQIKGILPHSFTQEAFHDSLILNSETRKYLHVFLGGQKVYNLLYRGSRDGWSADTFHCLCDNAGPTVTVIRKGSSVFGGFTQQSWSGSGSKTDPNAFLFSIVNPSGLGPVKLPLIEEDDEDTISCNPCQGPVFGNGRDLGVVDHPNRTNCITRLGNSFKCPAGQVPTLFLAGILTFTVSEIEVYGVNESPKLVSAV</sequence>
<dbReference type="Pfam" id="PF02214">
    <property type="entry name" value="BTB_2"/>
    <property type="match status" value="1"/>
</dbReference>
<protein>
    <recommendedName>
        <fullName evidence="5">BTB domain-containing protein</fullName>
    </recommendedName>
</protein>
<accession>A0A913X7P0</accession>
<dbReference type="RefSeq" id="XP_020900177.2">
    <property type="nucleotide sequence ID" value="XM_021044518.2"/>
</dbReference>
<dbReference type="Proteomes" id="UP000887567">
    <property type="component" value="Unplaced"/>
</dbReference>
<dbReference type="GO" id="GO:0051260">
    <property type="term" value="P:protein homooligomerization"/>
    <property type="evidence" value="ECO:0007669"/>
    <property type="project" value="InterPro"/>
</dbReference>
<dbReference type="AlphaFoldDB" id="A0A913X7P0"/>
<organism evidence="3 4">
    <name type="scientific">Exaiptasia diaphana</name>
    <name type="common">Tropical sea anemone</name>
    <name type="synonym">Aiptasia pulchella</name>
    <dbReference type="NCBI Taxonomy" id="2652724"/>
    <lineage>
        <taxon>Eukaryota</taxon>
        <taxon>Metazoa</taxon>
        <taxon>Cnidaria</taxon>
        <taxon>Anthozoa</taxon>
        <taxon>Hexacorallia</taxon>
        <taxon>Actiniaria</taxon>
        <taxon>Aiptasiidae</taxon>
        <taxon>Exaiptasia</taxon>
    </lineage>
</organism>
<dbReference type="InterPro" id="IPR006571">
    <property type="entry name" value="TLDc_dom"/>
</dbReference>
<dbReference type="GeneID" id="110238831"/>
<evidence type="ECO:0000259" key="2">
    <source>
        <dbReference type="PROSITE" id="PS51886"/>
    </source>
</evidence>
<dbReference type="PANTHER" id="PTHR11145">
    <property type="entry name" value="BTB/POZ DOMAIN-CONTAINING ADAPTER FOR CUL3-MEDIATED RHOA DEGRADATION PROTEIN FAMILY MEMBER"/>
    <property type="match status" value="1"/>
</dbReference>
<dbReference type="Gene3D" id="3.30.710.10">
    <property type="entry name" value="Potassium Channel Kv1.1, Chain A"/>
    <property type="match status" value="1"/>
</dbReference>
<dbReference type="OrthoDB" id="25620at2759"/>
<dbReference type="PANTHER" id="PTHR11145:SF8">
    <property type="entry name" value="RE57120P"/>
    <property type="match status" value="1"/>
</dbReference>
<dbReference type="OMA" id="VEADFYC"/>
<dbReference type="InterPro" id="IPR000210">
    <property type="entry name" value="BTB/POZ_dom"/>
</dbReference>
<dbReference type="InterPro" id="IPR003131">
    <property type="entry name" value="T1-type_BTB"/>
</dbReference>
<dbReference type="SUPFAM" id="SSF54695">
    <property type="entry name" value="POZ domain"/>
    <property type="match status" value="1"/>
</dbReference>
<feature type="domain" description="TLDc" evidence="2">
    <location>
        <begin position="145"/>
        <end position="313"/>
    </location>
</feature>
<dbReference type="EnsemblMetazoa" id="XM_021044518.2">
    <property type="protein sequence ID" value="XP_020900177.2"/>
    <property type="gene ID" value="LOC110238831"/>
</dbReference>
<dbReference type="SMART" id="SM00225">
    <property type="entry name" value="BTB"/>
    <property type="match status" value="1"/>
</dbReference>
<feature type="domain" description="BTB" evidence="1">
    <location>
        <begin position="29"/>
        <end position="98"/>
    </location>
</feature>
<dbReference type="PROSITE" id="PS50097">
    <property type="entry name" value="BTB"/>
    <property type="match status" value="1"/>
</dbReference>
<dbReference type="PROSITE" id="PS51886">
    <property type="entry name" value="TLDC"/>
    <property type="match status" value="1"/>
</dbReference>
<evidence type="ECO:0000313" key="3">
    <source>
        <dbReference type="EnsemblMetazoa" id="XP_020900177.2"/>
    </source>
</evidence>
<dbReference type="SMART" id="SM00584">
    <property type="entry name" value="TLDc"/>
    <property type="match status" value="1"/>
</dbReference>
<dbReference type="InterPro" id="IPR011333">
    <property type="entry name" value="SKP1/BTB/POZ_sf"/>
</dbReference>
<keyword evidence="4" id="KW-1185">Reference proteome</keyword>
<dbReference type="KEGG" id="epa:110238831"/>
<reference evidence="3" key="1">
    <citation type="submission" date="2022-11" db="UniProtKB">
        <authorList>
            <consortium name="EnsemblMetazoa"/>
        </authorList>
    </citation>
    <scope>IDENTIFICATION</scope>
</reference>
<dbReference type="InterPro" id="IPR045068">
    <property type="entry name" value="BACURD1-3"/>
</dbReference>
<evidence type="ECO:0000313" key="4">
    <source>
        <dbReference type="Proteomes" id="UP000887567"/>
    </source>
</evidence>